<evidence type="ECO:0000313" key="1">
    <source>
        <dbReference type="EMBL" id="MBB5791793.1"/>
    </source>
</evidence>
<sequence length="182" mass="20099">MVVKPIFPDRDVRALSRGQKNRRAAAVCRRGHVREHALGPLSSYRDVESYCSSCGAGVMIACEACGLRIRGVLAIGLSPYGRQTHSRPSFCDGCGGAFPWATRKERILELENLLDEEQIDDADRLVIHDHLRRLMAEGLDEKGEKAEWKGIVARAGSALKSGPVQRVFEGLVNAYLRKELGL</sequence>
<dbReference type="Pfam" id="PF10083">
    <property type="entry name" value="DUF2321"/>
    <property type="match status" value="1"/>
</dbReference>
<comment type="caution">
    <text evidence="1">The sequence shown here is derived from an EMBL/GenBank/DDBJ whole genome shotgun (WGS) entry which is preliminary data.</text>
</comment>
<dbReference type="EMBL" id="JACHMM010000001">
    <property type="protein sequence ID" value="MBB5791793.1"/>
    <property type="molecule type" value="Genomic_DNA"/>
</dbReference>
<dbReference type="AlphaFoldDB" id="A0A7W9GXC1"/>
<evidence type="ECO:0000313" key="2">
    <source>
        <dbReference type="Proteomes" id="UP000542813"/>
    </source>
</evidence>
<evidence type="ECO:0008006" key="3">
    <source>
        <dbReference type="Google" id="ProtNLM"/>
    </source>
</evidence>
<accession>A0A7W9GXC1</accession>
<reference evidence="1 2" key="1">
    <citation type="submission" date="2020-08" db="EMBL/GenBank/DDBJ databases">
        <title>Sequencing the genomes of 1000 actinobacteria strains.</title>
        <authorList>
            <person name="Klenk H.-P."/>
        </authorList>
    </citation>
    <scope>NUCLEOTIDE SEQUENCE [LARGE SCALE GENOMIC DNA]</scope>
    <source>
        <strain evidence="1 2">DSM 102122</strain>
    </source>
</reference>
<keyword evidence="2" id="KW-1185">Reference proteome</keyword>
<dbReference type="Proteomes" id="UP000542813">
    <property type="component" value="Unassembled WGS sequence"/>
</dbReference>
<dbReference type="RefSeq" id="WP_184828846.1">
    <property type="nucleotide sequence ID" value="NZ_JACHMM010000001.1"/>
</dbReference>
<gene>
    <name evidence="1" type="ORF">HD601_006368</name>
</gene>
<organism evidence="1 2">
    <name type="scientific">Jiangella mangrovi</name>
    <dbReference type="NCBI Taxonomy" id="1524084"/>
    <lineage>
        <taxon>Bacteria</taxon>
        <taxon>Bacillati</taxon>
        <taxon>Actinomycetota</taxon>
        <taxon>Actinomycetes</taxon>
        <taxon>Jiangellales</taxon>
        <taxon>Jiangellaceae</taxon>
        <taxon>Jiangella</taxon>
    </lineage>
</organism>
<proteinExistence type="predicted"/>
<name>A0A7W9GXC1_9ACTN</name>
<dbReference type="InterPro" id="IPR016891">
    <property type="entry name" value="DUF2321"/>
</dbReference>
<protein>
    <recommendedName>
        <fullName evidence="3">DUF2321 domain-containing protein</fullName>
    </recommendedName>
</protein>